<sequence length="422" mass="47277">MKRYATLLSLLLSSATALGLWYLYTNQRPFQEPIRIGILHSFTGTMTLSERPVADAMKLAVEEINAAGGLLGRPLAAIEADGRSDWPTFAREAERLITQEQVAALFGCWNSGCRKRVKAVVERHNHLLFYPVQYEGLEQSPNIIYLGAAPNQQIIPAVKWALDNLGQRLFLVGSDSIFPHTANAIIRDLSSALGGEIVGEHYLPLGGHQVDKLVEEISKIRPNVILNTITGDSNISFFRALRRAGISTEQIPTLSFSIDENMLEFIGLPQVAGDYAAWNYFESIENGANQAFIERFRKRYGAGRRITDPMEAGYLAVQLWAAAVREARTANVEVVRSMILNQAFDAPSGMVYVDPISRHLWKTPRIGRINSEGDFDIVWSAGRPSQPNPYPLSRNRAEWNRFLDQLQRRWQGNWQAPKATTP</sequence>
<dbReference type="PATRIC" id="fig|54398.3.peg.2148"/>
<proteinExistence type="predicted"/>
<evidence type="ECO:0000313" key="1">
    <source>
        <dbReference type="EMBL" id="KRT55403.1"/>
    </source>
</evidence>
<dbReference type="OrthoDB" id="5288800at2"/>
<comment type="caution">
    <text evidence="1">The sequence shown here is derived from an EMBL/GenBank/DDBJ whole genome shotgun (WGS) entry which is preliminary data.</text>
</comment>
<protein>
    <submittedName>
        <fullName evidence="1">ABC-type branched-chain amino acid transport system, periplasmic component</fullName>
    </submittedName>
</protein>
<evidence type="ECO:0000313" key="2">
    <source>
        <dbReference type="Proteomes" id="UP000051634"/>
    </source>
</evidence>
<dbReference type="Gene3D" id="3.40.50.2300">
    <property type="match status" value="2"/>
</dbReference>
<keyword evidence="2" id="KW-1185">Reference proteome</keyword>
<accession>A0A0T5YXQ1</accession>
<dbReference type="CDD" id="cd06355">
    <property type="entry name" value="PBP1_FmdD-like"/>
    <property type="match status" value="1"/>
</dbReference>
<gene>
    <name evidence="1" type="ORF">Ga0074115_11765</name>
</gene>
<dbReference type="Pfam" id="PF13433">
    <property type="entry name" value="Peripla_BP_5"/>
    <property type="match status" value="1"/>
</dbReference>
<organism evidence="1 2">
    <name type="scientific">endosymbiont of Ridgeia piscesae</name>
    <dbReference type="NCBI Taxonomy" id="54398"/>
    <lineage>
        <taxon>Bacteria</taxon>
        <taxon>Pseudomonadati</taxon>
        <taxon>Pseudomonadota</taxon>
        <taxon>Gammaproteobacteria</taxon>
        <taxon>sulfur-oxidizing symbionts</taxon>
    </lineage>
</organism>
<name>A0A0T5YXQ1_9GAMM</name>
<dbReference type="InterPro" id="IPR017777">
    <property type="entry name" value="ABC_urea-bd_UrtA"/>
</dbReference>
<dbReference type="PANTHER" id="PTHR47628:SF1">
    <property type="entry name" value="ALIPHATIC AMIDASE EXPRESSION-REGULATING PROTEIN"/>
    <property type="match status" value="1"/>
</dbReference>
<dbReference type="RefSeq" id="WP_060528487.1">
    <property type="nucleotide sequence ID" value="NZ_KQ557133.1"/>
</dbReference>
<dbReference type="SUPFAM" id="SSF53822">
    <property type="entry name" value="Periplasmic binding protein-like I"/>
    <property type="match status" value="1"/>
</dbReference>
<dbReference type="AlphaFoldDB" id="A0A0T5YXQ1"/>
<reference evidence="1 2" key="1">
    <citation type="submission" date="2015-11" db="EMBL/GenBank/DDBJ databases">
        <title>The genome of Candidatus Endoriftia persephone in Ridgeia piscesae and population structure of the North Eastern Pacific vestimentiferan symbionts.</title>
        <authorList>
            <person name="Perez M."/>
            <person name="Juniper K.S."/>
        </authorList>
    </citation>
    <scope>NUCLEOTIDE SEQUENCE [LARGE SCALE GENOMIC DNA]</scope>
    <source>
        <strain evidence="1">Ind11</strain>
    </source>
</reference>
<dbReference type="EMBL" id="LDXT01000080">
    <property type="protein sequence ID" value="KRT55403.1"/>
    <property type="molecule type" value="Genomic_DNA"/>
</dbReference>
<dbReference type="Proteomes" id="UP000051634">
    <property type="component" value="Unassembled WGS sequence"/>
</dbReference>
<dbReference type="PANTHER" id="PTHR47628">
    <property type="match status" value="1"/>
</dbReference>
<dbReference type="InterPro" id="IPR028082">
    <property type="entry name" value="Peripla_BP_I"/>
</dbReference>